<evidence type="ECO:0000256" key="4">
    <source>
        <dbReference type="PROSITE-ProRule" id="PRU00335"/>
    </source>
</evidence>
<accession>A0ABT0Y567</accession>
<evidence type="ECO:0000259" key="5">
    <source>
        <dbReference type="PROSITE" id="PS50977"/>
    </source>
</evidence>
<dbReference type="PROSITE" id="PS50977">
    <property type="entry name" value="HTH_TETR_2"/>
    <property type="match status" value="1"/>
</dbReference>
<reference evidence="6 7" key="1">
    <citation type="submission" date="2022-06" db="EMBL/GenBank/DDBJ databases">
        <title>Actinoplanes abujensis sp. nov., isolated from Nigerian arid soil.</title>
        <authorList>
            <person name="Ding P."/>
        </authorList>
    </citation>
    <scope>NUCLEOTIDE SEQUENCE [LARGE SCALE GENOMIC DNA]</scope>
    <source>
        <strain evidence="7">TRM88002</strain>
    </source>
</reference>
<evidence type="ECO:0000313" key="6">
    <source>
        <dbReference type="EMBL" id="MCM4081174.1"/>
    </source>
</evidence>
<dbReference type="PANTHER" id="PTHR30055">
    <property type="entry name" value="HTH-TYPE TRANSCRIPTIONAL REGULATOR RUTR"/>
    <property type="match status" value="1"/>
</dbReference>
<dbReference type="Proteomes" id="UP001523216">
    <property type="component" value="Unassembled WGS sequence"/>
</dbReference>
<dbReference type="EMBL" id="JAMQOL010000038">
    <property type="protein sequence ID" value="MCM4081174.1"/>
    <property type="molecule type" value="Genomic_DNA"/>
</dbReference>
<evidence type="ECO:0000256" key="2">
    <source>
        <dbReference type="ARBA" id="ARBA00023125"/>
    </source>
</evidence>
<gene>
    <name evidence="6" type="ORF">LXN57_26730</name>
</gene>
<comment type="caution">
    <text evidence="6">The sequence shown here is derived from an EMBL/GenBank/DDBJ whole genome shotgun (WGS) entry which is preliminary data.</text>
</comment>
<evidence type="ECO:0000313" key="7">
    <source>
        <dbReference type="Proteomes" id="UP001523216"/>
    </source>
</evidence>
<evidence type="ECO:0000256" key="1">
    <source>
        <dbReference type="ARBA" id="ARBA00023015"/>
    </source>
</evidence>
<organism evidence="6 7">
    <name type="scientific">Paractinoplanes hotanensis</name>
    <dbReference type="NCBI Taxonomy" id="2906497"/>
    <lineage>
        <taxon>Bacteria</taxon>
        <taxon>Bacillati</taxon>
        <taxon>Actinomycetota</taxon>
        <taxon>Actinomycetes</taxon>
        <taxon>Micromonosporales</taxon>
        <taxon>Micromonosporaceae</taxon>
        <taxon>Paractinoplanes</taxon>
    </lineage>
</organism>
<keyword evidence="1" id="KW-0805">Transcription regulation</keyword>
<feature type="DNA-binding region" description="H-T-H motif" evidence="4">
    <location>
        <begin position="38"/>
        <end position="57"/>
    </location>
</feature>
<dbReference type="InterPro" id="IPR009057">
    <property type="entry name" value="Homeodomain-like_sf"/>
</dbReference>
<protein>
    <submittedName>
        <fullName evidence="6">TetR/AcrR family transcriptional regulator</fullName>
    </submittedName>
</protein>
<dbReference type="RefSeq" id="WP_251800971.1">
    <property type="nucleotide sequence ID" value="NZ_JAMQOL010000038.1"/>
</dbReference>
<evidence type="ECO:0000256" key="3">
    <source>
        <dbReference type="ARBA" id="ARBA00023163"/>
    </source>
</evidence>
<dbReference type="SUPFAM" id="SSF46689">
    <property type="entry name" value="Homeodomain-like"/>
    <property type="match status" value="1"/>
</dbReference>
<dbReference type="Pfam" id="PF00440">
    <property type="entry name" value="TetR_N"/>
    <property type="match status" value="1"/>
</dbReference>
<keyword evidence="2 4" id="KW-0238">DNA-binding</keyword>
<dbReference type="Gene3D" id="1.10.357.10">
    <property type="entry name" value="Tetracycline Repressor, domain 2"/>
    <property type="match status" value="1"/>
</dbReference>
<keyword evidence="3" id="KW-0804">Transcription</keyword>
<dbReference type="PANTHER" id="PTHR30055:SF234">
    <property type="entry name" value="HTH-TYPE TRANSCRIPTIONAL REGULATOR BETI"/>
    <property type="match status" value="1"/>
</dbReference>
<dbReference type="InterPro" id="IPR050109">
    <property type="entry name" value="HTH-type_TetR-like_transc_reg"/>
</dbReference>
<sequence length="187" mass="20749">MKASRGYTQTARAESAAATRQRILEATVTAFGQLPEVTLAGVAALAGVSVQTVLRHFGNRDALIAQAASMLADERAAPAGDPGHAIRVLYDQYERRGDANIRLLGKEDTAPHVKRLMDRGRAMHRDWVEQVFAPIISGLTPVAREALIDLLIVATDVYTWKVLRRDRRLSRRSAESRVRQLVERILQ</sequence>
<dbReference type="InterPro" id="IPR001647">
    <property type="entry name" value="HTH_TetR"/>
</dbReference>
<name>A0ABT0Y567_9ACTN</name>
<proteinExistence type="predicted"/>
<feature type="domain" description="HTH tetR-type" evidence="5">
    <location>
        <begin position="17"/>
        <end position="75"/>
    </location>
</feature>
<keyword evidence="7" id="KW-1185">Reference proteome</keyword>